<dbReference type="EMBL" id="JAFFGZ010000001">
    <property type="protein sequence ID" value="KAK4647938.1"/>
    <property type="molecule type" value="Genomic_DNA"/>
</dbReference>
<keyword evidence="2" id="KW-1185">Reference proteome</keyword>
<dbReference type="RefSeq" id="XP_062736914.1">
    <property type="nucleotide sequence ID" value="XM_062871832.1"/>
</dbReference>
<evidence type="ECO:0000313" key="2">
    <source>
        <dbReference type="Proteomes" id="UP001322138"/>
    </source>
</evidence>
<accession>A0ABR0FWU5</accession>
<name>A0ABR0FWU5_9PEZI</name>
<gene>
    <name evidence="1" type="ORF">QC761_0006050</name>
</gene>
<reference evidence="1 2" key="1">
    <citation type="journal article" date="2023" name="bioRxiv">
        <title>High-quality genome assemblies of four members of thePodospora anserinaspecies complex.</title>
        <authorList>
            <person name="Ament-Velasquez S.L."/>
            <person name="Vogan A.A."/>
            <person name="Wallerman O."/>
            <person name="Hartmann F."/>
            <person name="Gautier V."/>
            <person name="Silar P."/>
            <person name="Giraud T."/>
            <person name="Johannesson H."/>
        </authorList>
    </citation>
    <scope>NUCLEOTIDE SEQUENCE [LARGE SCALE GENOMIC DNA]</scope>
    <source>
        <strain evidence="1 2">CBS 112042</strain>
    </source>
</reference>
<dbReference type="GeneID" id="87890893"/>
<protein>
    <submittedName>
        <fullName evidence="1">Uncharacterized protein</fullName>
    </submittedName>
</protein>
<evidence type="ECO:0000313" key="1">
    <source>
        <dbReference type="EMBL" id="KAK4647938.1"/>
    </source>
</evidence>
<organism evidence="1 2">
    <name type="scientific">Podospora bellae-mahoneyi</name>
    <dbReference type="NCBI Taxonomy" id="2093777"/>
    <lineage>
        <taxon>Eukaryota</taxon>
        <taxon>Fungi</taxon>
        <taxon>Dikarya</taxon>
        <taxon>Ascomycota</taxon>
        <taxon>Pezizomycotina</taxon>
        <taxon>Sordariomycetes</taxon>
        <taxon>Sordariomycetidae</taxon>
        <taxon>Sordariales</taxon>
        <taxon>Podosporaceae</taxon>
        <taxon>Podospora</taxon>
    </lineage>
</organism>
<sequence length="82" mass="9320">MPHLPQTNRLSPAHHFSHFRALAFKPPPILASSRYLGSARHLLLHANTETNIEAGDITPEYQQKQNSYLAESGEDKRSHVEY</sequence>
<comment type="caution">
    <text evidence="1">The sequence shown here is derived from an EMBL/GenBank/DDBJ whole genome shotgun (WGS) entry which is preliminary data.</text>
</comment>
<dbReference type="Proteomes" id="UP001322138">
    <property type="component" value="Unassembled WGS sequence"/>
</dbReference>
<proteinExistence type="predicted"/>